<accession>U6GSS1</accession>
<evidence type="ECO:0000259" key="7">
    <source>
        <dbReference type="PROSITE" id="PS51553"/>
    </source>
</evidence>
<dbReference type="PANTHER" id="PTHR11922">
    <property type="entry name" value="GMP SYNTHASE-RELATED"/>
    <property type="match status" value="1"/>
</dbReference>
<dbReference type="GO" id="GO:0005829">
    <property type="term" value="C:cytosol"/>
    <property type="evidence" value="ECO:0007669"/>
    <property type="project" value="TreeGrafter"/>
</dbReference>
<name>U6GSS1_EIMAC</name>
<keyword evidence="4 6" id="KW-0658">Purine biosynthesis</keyword>
<sequence length="431" mass="46503">MTVSSIKNGMDEGNNRPSKHIVLVLDFGSQFSRLIEISAARPAAVVLSGGPASVYEADAPHIRRDVWNLLQQKQVPMLGICYGMQEIVYQLGGRIVGEGPREFGKTMISLCPLPEDPCLMDAAAAAAAATAATQAADAAAEATGDPWQVPAAHAAAPPSLGDLFFGVKGPEVPVWMSHGDKVEQLPSSFTALASTSTCRYVAAASPSLGVYTLQFHPEVTHSACGVSLLTNFLQRVCRLELTWCMHWFLPQQIKQLQQQIGNRPVVGALSGGVDSTVAAALLHRAIGSNFHAFFIDTGLLRKNEATETMHALKQSFPSISLECIDASSRFFAALKGVTDPEKKRKIIGGLFIDVFEEAIQKKNIPVEGTLLLQVIGTLYPDVIESVSYKGPSTTIKTHHNVGGLPERMKLKVLEPLRDLFKGNNFFCLIVL</sequence>
<evidence type="ECO:0000313" key="9">
    <source>
        <dbReference type="Proteomes" id="UP000018050"/>
    </source>
</evidence>
<organism evidence="8 9">
    <name type="scientific">Eimeria acervulina</name>
    <name type="common">Coccidian parasite</name>
    <dbReference type="NCBI Taxonomy" id="5801"/>
    <lineage>
        <taxon>Eukaryota</taxon>
        <taxon>Sar</taxon>
        <taxon>Alveolata</taxon>
        <taxon>Apicomplexa</taxon>
        <taxon>Conoidasida</taxon>
        <taxon>Coccidia</taxon>
        <taxon>Eucoccidiorida</taxon>
        <taxon>Eimeriorina</taxon>
        <taxon>Eimeriidae</taxon>
        <taxon>Eimeria</taxon>
    </lineage>
</organism>
<keyword evidence="5 6" id="KW-0067">ATP-binding</keyword>
<dbReference type="SUPFAM" id="SSF52402">
    <property type="entry name" value="Adenine nucleotide alpha hydrolases-like"/>
    <property type="match status" value="1"/>
</dbReference>
<dbReference type="PROSITE" id="PS51273">
    <property type="entry name" value="GATASE_TYPE_1"/>
    <property type="match status" value="1"/>
</dbReference>
<dbReference type="InterPro" id="IPR025777">
    <property type="entry name" value="GMPS_ATP_PPase_dom"/>
</dbReference>
<dbReference type="InterPro" id="IPR014729">
    <property type="entry name" value="Rossmann-like_a/b/a_fold"/>
</dbReference>
<dbReference type="EMBL" id="HG671745">
    <property type="protein sequence ID" value="CDI81629.1"/>
    <property type="molecule type" value="Genomic_DNA"/>
</dbReference>
<dbReference type="GeneID" id="25274307"/>
<keyword evidence="1" id="KW-0436">Ligase</keyword>
<dbReference type="GO" id="GO:0003921">
    <property type="term" value="F:GMP synthase activity"/>
    <property type="evidence" value="ECO:0007669"/>
    <property type="project" value="InterPro"/>
</dbReference>
<keyword evidence="9" id="KW-1185">Reference proteome</keyword>
<dbReference type="InterPro" id="IPR017926">
    <property type="entry name" value="GATASE"/>
</dbReference>
<gene>
    <name evidence="8" type="ORF">EAH_00062370</name>
</gene>
<proteinExistence type="predicted"/>
<dbReference type="OMA" id="VVMSHFD"/>
<dbReference type="Pfam" id="PF00117">
    <property type="entry name" value="GATase"/>
    <property type="match status" value="1"/>
</dbReference>
<evidence type="ECO:0000256" key="1">
    <source>
        <dbReference type="ARBA" id="ARBA00022598"/>
    </source>
</evidence>
<dbReference type="OrthoDB" id="1724632at2759"/>
<dbReference type="Gene3D" id="3.40.50.880">
    <property type="match status" value="1"/>
</dbReference>
<reference evidence="8" key="2">
    <citation type="submission" date="2013-10" db="EMBL/GenBank/DDBJ databases">
        <authorList>
            <person name="Aslett M."/>
        </authorList>
    </citation>
    <scope>NUCLEOTIDE SEQUENCE</scope>
    <source>
        <strain evidence="8">Houghton</strain>
    </source>
</reference>
<protein>
    <submittedName>
        <fullName evidence="8">GMP synthase, putative</fullName>
    </submittedName>
</protein>
<dbReference type="AlphaFoldDB" id="U6GSS1"/>
<keyword evidence="3 6" id="KW-0332">GMP biosynthesis</keyword>
<dbReference type="InterPro" id="IPR029062">
    <property type="entry name" value="Class_I_gatase-like"/>
</dbReference>
<dbReference type="Gene3D" id="3.40.50.620">
    <property type="entry name" value="HUPs"/>
    <property type="match status" value="1"/>
</dbReference>
<dbReference type="GO" id="GO:0005524">
    <property type="term" value="F:ATP binding"/>
    <property type="evidence" value="ECO:0007669"/>
    <property type="project" value="UniProtKB-UniRule"/>
</dbReference>
<dbReference type="RefSeq" id="XP_013248707.1">
    <property type="nucleotide sequence ID" value="XM_013393253.1"/>
</dbReference>
<dbReference type="Proteomes" id="UP000018050">
    <property type="component" value="Unassembled WGS sequence"/>
</dbReference>
<evidence type="ECO:0000313" key="8">
    <source>
        <dbReference type="EMBL" id="CDI81629.1"/>
    </source>
</evidence>
<keyword evidence="2 6" id="KW-0547">Nucleotide-binding</keyword>
<evidence type="ECO:0000256" key="6">
    <source>
        <dbReference type="PROSITE-ProRule" id="PRU00886"/>
    </source>
</evidence>
<dbReference type="Pfam" id="PF02540">
    <property type="entry name" value="NAD_synthase"/>
    <property type="match status" value="1"/>
</dbReference>
<feature type="binding site" evidence="6">
    <location>
        <begin position="270"/>
        <end position="276"/>
    </location>
    <ligand>
        <name>ATP</name>
        <dbReference type="ChEBI" id="CHEBI:30616"/>
    </ligand>
</feature>
<dbReference type="PANTHER" id="PTHR11922:SF2">
    <property type="entry name" value="GMP SYNTHASE [GLUTAMINE-HYDROLYZING]"/>
    <property type="match status" value="1"/>
</dbReference>
<reference evidence="8" key="1">
    <citation type="submission" date="2013-10" db="EMBL/GenBank/DDBJ databases">
        <title>Genomic analysis of the causative agents of coccidiosis in chickens.</title>
        <authorList>
            <person name="Reid A.J."/>
            <person name="Blake D."/>
            <person name="Billington K."/>
            <person name="Browne H."/>
            <person name="Dunn M."/>
            <person name="Hung S."/>
            <person name="Kawahara F."/>
            <person name="Miranda-Saavedra D."/>
            <person name="Mourier T."/>
            <person name="Nagra H."/>
            <person name="Otto T.D."/>
            <person name="Rawlings N."/>
            <person name="Sanchez A."/>
            <person name="Sanders M."/>
            <person name="Subramaniam C."/>
            <person name="Tay Y."/>
            <person name="Dear P."/>
            <person name="Doerig C."/>
            <person name="Gruber A."/>
            <person name="Parkinson J."/>
            <person name="Shirley M."/>
            <person name="Wan K.L."/>
            <person name="Berriman M."/>
            <person name="Tomley F."/>
            <person name="Pain A."/>
        </authorList>
    </citation>
    <scope>NUCLEOTIDE SEQUENCE</scope>
    <source>
        <strain evidence="8">Houghton</strain>
    </source>
</reference>
<evidence type="ECO:0000256" key="3">
    <source>
        <dbReference type="ARBA" id="ARBA00022749"/>
    </source>
</evidence>
<feature type="domain" description="GMPS ATP-PPase" evidence="7">
    <location>
        <begin position="243"/>
        <end position="431"/>
    </location>
</feature>
<dbReference type="VEuPathDB" id="ToxoDB:EAH_00062370"/>
<dbReference type="SUPFAM" id="SSF52317">
    <property type="entry name" value="Class I glutamine amidotransferase-like"/>
    <property type="match status" value="1"/>
</dbReference>
<evidence type="ECO:0000256" key="2">
    <source>
        <dbReference type="ARBA" id="ARBA00022741"/>
    </source>
</evidence>
<evidence type="ECO:0000256" key="5">
    <source>
        <dbReference type="ARBA" id="ARBA00022840"/>
    </source>
</evidence>
<dbReference type="PROSITE" id="PS51553">
    <property type="entry name" value="GMPS_ATP_PPASE"/>
    <property type="match status" value="1"/>
</dbReference>
<dbReference type="InterPro" id="IPR022310">
    <property type="entry name" value="NAD/GMP_synthase"/>
</dbReference>
<evidence type="ECO:0000256" key="4">
    <source>
        <dbReference type="ARBA" id="ARBA00022755"/>
    </source>
</evidence>